<evidence type="ECO:0000313" key="2">
    <source>
        <dbReference type="EMBL" id="TRY76621.1"/>
    </source>
</evidence>
<gene>
    <name evidence="2" type="ORF">TCAL_16001</name>
</gene>
<feature type="region of interest" description="Disordered" evidence="1">
    <location>
        <begin position="160"/>
        <end position="187"/>
    </location>
</feature>
<organism evidence="2 3">
    <name type="scientific">Tigriopus californicus</name>
    <name type="common">Marine copepod</name>
    <dbReference type="NCBI Taxonomy" id="6832"/>
    <lineage>
        <taxon>Eukaryota</taxon>
        <taxon>Metazoa</taxon>
        <taxon>Ecdysozoa</taxon>
        <taxon>Arthropoda</taxon>
        <taxon>Crustacea</taxon>
        <taxon>Multicrustacea</taxon>
        <taxon>Hexanauplia</taxon>
        <taxon>Copepoda</taxon>
        <taxon>Harpacticoida</taxon>
        <taxon>Harpacticidae</taxon>
        <taxon>Tigriopus</taxon>
    </lineage>
</organism>
<reference evidence="2 3" key="1">
    <citation type="journal article" date="2018" name="Nat. Ecol. Evol.">
        <title>Genomic signatures of mitonuclear coevolution across populations of Tigriopus californicus.</title>
        <authorList>
            <person name="Barreto F.S."/>
            <person name="Watson E.T."/>
            <person name="Lima T.G."/>
            <person name="Willett C.S."/>
            <person name="Edmands S."/>
            <person name="Li W."/>
            <person name="Burton R.S."/>
        </authorList>
    </citation>
    <scope>NUCLEOTIDE SEQUENCE [LARGE SCALE GENOMIC DNA]</scope>
    <source>
        <strain evidence="2 3">San Diego</strain>
    </source>
</reference>
<evidence type="ECO:0000313" key="3">
    <source>
        <dbReference type="Proteomes" id="UP000318571"/>
    </source>
</evidence>
<dbReference type="InterPro" id="IPR027417">
    <property type="entry name" value="P-loop_NTPase"/>
</dbReference>
<dbReference type="Gene3D" id="3.40.50.300">
    <property type="entry name" value="P-loop containing nucleotide triphosphate hydrolases"/>
    <property type="match status" value="1"/>
</dbReference>
<accession>A0A553PG16</accession>
<proteinExistence type="predicted"/>
<comment type="caution">
    <text evidence="2">The sequence shown here is derived from an EMBL/GenBank/DDBJ whole genome shotgun (WGS) entry which is preliminary data.</text>
</comment>
<dbReference type="SUPFAM" id="SSF52540">
    <property type="entry name" value="P-loop containing nucleoside triphosphate hydrolases"/>
    <property type="match status" value="1"/>
</dbReference>
<dbReference type="AlphaFoldDB" id="A0A553PG16"/>
<dbReference type="EMBL" id="VCGU01000004">
    <property type="protein sequence ID" value="TRY76621.1"/>
    <property type="molecule type" value="Genomic_DNA"/>
</dbReference>
<evidence type="ECO:0000256" key="1">
    <source>
        <dbReference type="SAM" id="MobiDB-lite"/>
    </source>
</evidence>
<dbReference type="Proteomes" id="UP000318571">
    <property type="component" value="Chromosome 5"/>
</dbReference>
<protein>
    <submittedName>
        <fullName evidence="2">Uncharacterized protein</fullName>
    </submittedName>
</protein>
<dbReference type="STRING" id="6832.A0A553PG16"/>
<keyword evidence="3" id="KW-1185">Reference proteome</keyword>
<name>A0A553PG16_TIGCA</name>
<sequence length="193" mass="21934">MEVRRRPVSLHVDSDGMVNPSPRRIAFESPQFKNRQASQPSSLDLETMLKFRRRPIDLTVQDRQPTDKSFEAVAKWKGDIDKKCLLPDGRRIPTILIGNKRDVARDKCLPCDLTISEFATEKGFDALRILVKYIMAMDTWNRPLADPDEQDVFQPQKTIRLEEDMVDGNPTVPSSSSDRDQSTNVKGCACSLL</sequence>